<dbReference type="GO" id="GO:0045901">
    <property type="term" value="P:positive regulation of translational elongation"/>
    <property type="evidence" value="ECO:0007669"/>
    <property type="project" value="InterPro"/>
</dbReference>
<dbReference type="PROSITE" id="PS00302">
    <property type="entry name" value="IF5A_HYPUSINE"/>
    <property type="match status" value="1"/>
</dbReference>
<dbReference type="SUPFAM" id="SSF50104">
    <property type="entry name" value="Translation proteins SH3-like domain"/>
    <property type="match status" value="1"/>
</dbReference>
<dbReference type="Gene3D" id="2.30.30.30">
    <property type="match status" value="1"/>
</dbReference>
<dbReference type="GO" id="GO:0045905">
    <property type="term" value="P:positive regulation of translational termination"/>
    <property type="evidence" value="ECO:0007669"/>
    <property type="project" value="InterPro"/>
</dbReference>
<keyword evidence="3" id="KW-0385">Hypusine</keyword>
<proteinExistence type="inferred from homology"/>
<gene>
    <name evidence="5" type="ORF">H312_01725</name>
</gene>
<reference evidence="6" key="1">
    <citation type="submission" date="2013-02" db="EMBL/GenBank/DDBJ databases">
        <authorList>
            <consortium name="The Broad Institute Genome Sequencing Platform"/>
            <person name="Cuomo C."/>
            <person name="Becnel J."/>
            <person name="Sanscrainte N."/>
            <person name="Walker B."/>
            <person name="Young S.K."/>
            <person name="Zeng Q."/>
            <person name="Gargeya S."/>
            <person name="Fitzgerald M."/>
            <person name="Haas B."/>
            <person name="Abouelleil A."/>
            <person name="Alvarado L."/>
            <person name="Arachchi H.M."/>
            <person name="Berlin A.M."/>
            <person name="Chapman S.B."/>
            <person name="Dewar J."/>
            <person name="Goldberg J."/>
            <person name="Griggs A."/>
            <person name="Gujja S."/>
            <person name="Hansen M."/>
            <person name="Howarth C."/>
            <person name="Imamovic A."/>
            <person name="Larimer J."/>
            <person name="McCowan C."/>
            <person name="Murphy C."/>
            <person name="Neiman D."/>
            <person name="Pearson M."/>
            <person name="Priest M."/>
            <person name="Roberts A."/>
            <person name="Saif S."/>
            <person name="Shea T."/>
            <person name="Sisk P."/>
            <person name="Sykes S."/>
            <person name="Wortman J."/>
            <person name="Nusbaum C."/>
            <person name="Birren B."/>
        </authorList>
    </citation>
    <scope>NUCLEOTIDE SEQUENCE [LARGE SCALE GENOMIC DNA]</scope>
    <source>
        <strain evidence="6">PRA339</strain>
    </source>
</reference>
<organism evidence="5 6">
    <name type="scientific">Anncaliia algerae PRA339</name>
    <dbReference type="NCBI Taxonomy" id="1288291"/>
    <lineage>
        <taxon>Eukaryota</taxon>
        <taxon>Fungi</taxon>
        <taxon>Fungi incertae sedis</taxon>
        <taxon>Microsporidia</taxon>
        <taxon>Tubulinosematoidea</taxon>
        <taxon>Tubulinosematidae</taxon>
        <taxon>Anncaliia</taxon>
    </lineage>
</organism>
<evidence type="ECO:0000256" key="2">
    <source>
        <dbReference type="ARBA" id="ARBA00022917"/>
    </source>
</evidence>
<protein>
    <recommendedName>
        <fullName evidence="4">Translation initiation factor 5A-like N-terminal domain-containing protein</fullName>
    </recommendedName>
</protein>
<evidence type="ECO:0000256" key="1">
    <source>
        <dbReference type="ARBA" id="ARBA00006016"/>
    </source>
</evidence>
<accession>A0A059F157</accession>
<evidence type="ECO:0000259" key="4">
    <source>
        <dbReference type="Pfam" id="PF21485"/>
    </source>
</evidence>
<sequence>MAIDMNSPQYEHIQVNSLKVNDILLAENSGRLDYCKVTDISTAKPGKHGSAKFLIKAQNVFTLKSYEVSHVSGSKIIKVKLKRTEYRIVDIFGEEVYTETTSHDSATEAPVFLKSEFSPDSLFALESAFAERENDNEEVTVMVVTAPSLLMIETIRKGGKIYTLR</sequence>
<feature type="domain" description="Translation initiation factor 5A-like N-terminal" evidence="4">
    <location>
        <begin position="34"/>
        <end position="71"/>
    </location>
</feature>
<dbReference type="InterPro" id="IPR014722">
    <property type="entry name" value="Rib_uL2_dom2"/>
</dbReference>
<dbReference type="EMBL" id="KK365160">
    <property type="protein sequence ID" value="KCZ80842.1"/>
    <property type="molecule type" value="Genomic_DNA"/>
</dbReference>
<keyword evidence="6" id="KW-1185">Reference proteome</keyword>
<evidence type="ECO:0000313" key="6">
    <source>
        <dbReference type="Proteomes" id="UP000030655"/>
    </source>
</evidence>
<dbReference type="PANTHER" id="PTHR11673">
    <property type="entry name" value="TRANSLATION INITIATION FACTOR 5A FAMILY MEMBER"/>
    <property type="match status" value="1"/>
</dbReference>
<dbReference type="InterPro" id="IPR008991">
    <property type="entry name" value="Translation_prot_SH3-like_sf"/>
</dbReference>
<dbReference type="HOGENOM" id="CLU_1610329_0_0_1"/>
<dbReference type="Pfam" id="PF21485">
    <property type="entry name" value="IF5A-like_N"/>
    <property type="match status" value="1"/>
</dbReference>
<keyword evidence="2" id="KW-0648">Protein biosynthesis</keyword>
<name>A0A059F157_9MICR</name>
<dbReference type="GO" id="GO:0043022">
    <property type="term" value="F:ribosome binding"/>
    <property type="evidence" value="ECO:0007669"/>
    <property type="project" value="InterPro"/>
</dbReference>
<dbReference type="GO" id="GO:0003746">
    <property type="term" value="F:translation elongation factor activity"/>
    <property type="evidence" value="ECO:0007669"/>
    <property type="project" value="InterPro"/>
</dbReference>
<dbReference type="OrthoDB" id="9975114at2759"/>
<evidence type="ECO:0000313" key="5">
    <source>
        <dbReference type="EMBL" id="KCZ80842.1"/>
    </source>
</evidence>
<evidence type="ECO:0000256" key="3">
    <source>
        <dbReference type="ARBA" id="ARBA00023071"/>
    </source>
</evidence>
<dbReference type="GO" id="GO:0003723">
    <property type="term" value="F:RNA binding"/>
    <property type="evidence" value="ECO:0007669"/>
    <property type="project" value="InterPro"/>
</dbReference>
<dbReference type="Proteomes" id="UP000030655">
    <property type="component" value="Unassembled WGS sequence"/>
</dbReference>
<dbReference type="InterPro" id="IPR019769">
    <property type="entry name" value="Trans_elong_IF5A_hypusine_site"/>
</dbReference>
<reference evidence="5 6" key="2">
    <citation type="submission" date="2014-03" db="EMBL/GenBank/DDBJ databases">
        <title>The Genome Sequence of Anncaliia algerae insect isolate PRA339.</title>
        <authorList>
            <consortium name="The Broad Institute Genome Sequencing Platform"/>
            <consortium name="The Broad Institute Genome Sequencing Center for Infectious Disease"/>
            <person name="Cuomo C."/>
            <person name="Becnel J."/>
            <person name="Sanscrainte N."/>
            <person name="Walker B."/>
            <person name="Young S.K."/>
            <person name="Zeng Q."/>
            <person name="Gargeya S."/>
            <person name="Fitzgerald M."/>
            <person name="Haas B."/>
            <person name="Abouelleil A."/>
            <person name="Alvarado L."/>
            <person name="Arachchi H.M."/>
            <person name="Berlin A.M."/>
            <person name="Chapman S.B."/>
            <person name="Dewar J."/>
            <person name="Goldberg J."/>
            <person name="Griggs A."/>
            <person name="Gujja S."/>
            <person name="Hansen M."/>
            <person name="Howarth C."/>
            <person name="Imamovic A."/>
            <person name="Larimer J."/>
            <person name="McCowan C."/>
            <person name="Murphy C."/>
            <person name="Neiman D."/>
            <person name="Pearson M."/>
            <person name="Priest M."/>
            <person name="Roberts A."/>
            <person name="Saif S."/>
            <person name="Shea T."/>
            <person name="Sisk P."/>
            <person name="Sykes S."/>
            <person name="Wortman J."/>
            <person name="Nusbaum C."/>
            <person name="Birren B."/>
        </authorList>
    </citation>
    <scope>NUCLEOTIDE SEQUENCE [LARGE SCALE GENOMIC DNA]</scope>
    <source>
        <strain evidence="5 6">PRA339</strain>
    </source>
</reference>
<comment type="similarity">
    <text evidence="1">Belongs to the eIF-5A family.</text>
</comment>
<dbReference type="VEuPathDB" id="MicrosporidiaDB:H312_01725"/>
<dbReference type="InterPro" id="IPR001884">
    <property type="entry name" value="IF5A-like"/>
</dbReference>
<dbReference type="InterPro" id="IPR048670">
    <property type="entry name" value="IF5A-like_N"/>
</dbReference>
<dbReference type="AlphaFoldDB" id="A0A059F157"/>